<comment type="similarity">
    <text evidence="2 9">Belongs to the snRNP Sm proteins family.</text>
</comment>
<dbReference type="InterPro" id="IPR027141">
    <property type="entry name" value="LSm4/Sm_D1/D3"/>
</dbReference>
<comment type="function">
    <text evidence="9">Binds specifically to the 3'-terminal U-tract of U6 snRNA.</text>
</comment>
<dbReference type="EMBL" id="JAGKQH010000009">
    <property type="protein sequence ID" value="KAG6592199.1"/>
    <property type="molecule type" value="Genomic_DNA"/>
</dbReference>
<name>A0AAV6N560_9ROSI</name>
<comment type="caution">
    <text evidence="12">The sequence shown here is derived from an EMBL/GenBank/DDBJ whole genome shotgun (WGS) entry which is preliminary data.</text>
</comment>
<keyword evidence="13" id="KW-1185">Reference proteome</keyword>
<feature type="non-terminal residue" evidence="12">
    <location>
        <position position="1"/>
    </location>
</feature>
<comment type="subunit">
    <text evidence="9">LSm subunits form a heteromer with a doughnut shape.</text>
</comment>
<keyword evidence="6 9" id="KW-0508">mRNA splicing</keyword>
<evidence type="ECO:0000256" key="1">
    <source>
        <dbReference type="ARBA" id="ARBA00004123"/>
    </source>
</evidence>
<comment type="subcellular location">
    <subcellularLocation>
        <location evidence="1 9">Nucleus</location>
    </subcellularLocation>
</comment>
<dbReference type="PANTHER" id="PTHR23338">
    <property type="entry name" value="SMALL NUCLEAR RIBONUCLEOPROTEIN SM"/>
    <property type="match status" value="1"/>
</dbReference>
<feature type="domain" description="Sm" evidence="11">
    <location>
        <begin position="51"/>
        <end position="124"/>
    </location>
</feature>
<evidence type="ECO:0000256" key="10">
    <source>
        <dbReference type="SAM" id="MobiDB-lite"/>
    </source>
</evidence>
<accession>A0AAV6N560</accession>
<dbReference type="InterPro" id="IPR047575">
    <property type="entry name" value="Sm"/>
</dbReference>
<evidence type="ECO:0000256" key="7">
    <source>
        <dbReference type="ARBA" id="ARBA00023242"/>
    </source>
</evidence>
<keyword evidence="5 9" id="KW-0694">RNA-binding</keyword>
<feature type="compositionally biased region" description="Gly residues" evidence="10">
    <location>
        <begin position="156"/>
        <end position="165"/>
    </location>
</feature>
<evidence type="ECO:0000256" key="6">
    <source>
        <dbReference type="ARBA" id="ARBA00023187"/>
    </source>
</evidence>
<evidence type="ECO:0000256" key="9">
    <source>
        <dbReference type="RuleBase" id="RU365049"/>
    </source>
</evidence>
<sequence length="198" mass="21677">MVEVCGTIGVSWSQGGRVEYSCVMLLVYLSDRELRRLVSASRFCFVSLKMLPLSLLKTAQGHPMLVELKNGETYNGHLVNCDTWMNIHLREVICTSKDGDRFWRMPECYIRGNTIKYLRVPDEVIDKVQEETKSRTDRKPPGVGRGRGRGREDGPGGRPSKGMGRGFDDGAKAASGGRGKGSSGGKLGANRVGGRGRG</sequence>
<evidence type="ECO:0000256" key="3">
    <source>
        <dbReference type="ARBA" id="ARBA00022664"/>
    </source>
</evidence>
<feature type="compositionally biased region" description="Basic and acidic residues" evidence="10">
    <location>
        <begin position="129"/>
        <end position="140"/>
    </location>
</feature>
<dbReference type="Pfam" id="PF01423">
    <property type="entry name" value="LSM"/>
    <property type="match status" value="1"/>
</dbReference>
<evidence type="ECO:0000313" key="12">
    <source>
        <dbReference type="EMBL" id="KAG6592199.1"/>
    </source>
</evidence>
<keyword evidence="7 9" id="KW-0539">Nucleus</keyword>
<dbReference type="Proteomes" id="UP000685013">
    <property type="component" value="Chromosome 9"/>
</dbReference>
<evidence type="ECO:0000313" key="13">
    <source>
        <dbReference type="Proteomes" id="UP000685013"/>
    </source>
</evidence>
<dbReference type="FunFam" id="2.30.30.100:FF:000005">
    <property type="entry name" value="U6 snRNA-associated Sm-like protein LSm4"/>
    <property type="match status" value="1"/>
</dbReference>
<reference evidence="12 13" key="1">
    <citation type="journal article" date="2021" name="Hortic Res">
        <title>The domestication of Cucurbita argyrosperma as revealed by the genome of its wild relative.</title>
        <authorList>
            <person name="Barrera-Redondo J."/>
            <person name="Sanchez-de la Vega G."/>
            <person name="Aguirre-Liguori J.A."/>
            <person name="Castellanos-Morales G."/>
            <person name="Gutierrez-Guerrero Y.T."/>
            <person name="Aguirre-Dugua X."/>
            <person name="Aguirre-Planter E."/>
            <person name="Tenaillon M.I."/>
            <person name="Lira-Saade R."/>
            <person name="Eguiarte L.E."/>
        </authorList>
    </citation>
    <scope>NUCLEOTIDE SEQUENCE [LARGE SCALE GENOMIC DNA]</scope>
    <source>
        <strain evidence="12">JBR-2021</strain>
    </source>
</reference>
<feature type="region of interest" description="Disordered" evidence="10">
    <location>
        <begin position="129"/>
        <end position="198"/>
    </location>
</feature>
<evidence type="ECO:0000256" key="8">
    <source>
        <dbReference type="ARBA" id="ARBA00023274"/>
    </source>
</evidence>
<evidence type="ECO:0000259" key="11">
    <source>
        <dbReference type="PROSITE" id="PS52002"/>
    </source>
</evidence>
<dbReference type="InterPro" id="IPR001163">
    <property type="entry name" value="Sm_dom_euk/arc"/>
</dbReference>
<dbReference type="GO" id="GO:0000956">
    <property type="term" value="P:nuclear-transcribed mRNA catabolic process"/>
    <property type="evidence" value="ECO:0007669"/>
    <property type="project" value="UniProtKB-UniRule"/>
</dbReference>
<protein>
    <recommendedName>
        <fullName evidence="9">U6 snRNA-associated Sm-like protein LSm4</fullName>
    </recommendedName>
</protein>
<dbReference type="CDD" id="cd01723">
    <property type="entry name" value="LSm4"/>
    <property type="match status" value="1"/>
</dbReference>
<dbReference type="PROSITE" id="PS52002">
    <property type="entry name" value="SM"/>
    <property type="match status" value="1"/>
</dbReference>
<feature type="compositionally biased region" description="Gly residues" evidence="10">
    <location>
        <begin position="176"/>
        <end position="198"/>
    </location>
</feature>
<dbReference type="GO" id="GO:0005681">
    <property type="term" value="C:spliceosomal complex"/>
    <property type="evidence" value="ECO:0007669"/>
    <property type="project" value="UniProtKB-UniRule"/>
</dbReference>
<dbReference type="GO" id="GO:0120115">
    <property type="term" value="C:Lsm2-8 complex"/>
    <property type="evidence" value="ECO:0007669"/>
    <property type="project" value="UniProtKB-ARBA"/>
</dbReference>
<gene>
    <name evidence="9" type="primary">LSM4</name>
    <name evidence="12" type="ORF">SDJN03_14545</name>
</gene>
<proteinExistence type="inferred from homology"/>
<dbReference type="GO" id="GO:0000398">
    <property type="term" value="P:mRNA splicing, via spliceosome"/>
    <property type="evidence" value="ECO:0007669"/>
    <property type="project" value="InterPro"/>
</dbReference>
<keyword evidence="8 9" id="KW-0687">Ribonucleoprotein</keyword>
<keyword evidence="3 9" id="KW-0507">mRNA processing</keyword>
<dbReference type="SMART" id="SM00651">
    <property type="entry name" value="Sm"/>
    <property type="match status" value="1"/>
</dbReference>
<dbReference type="GO" id="GO:0003723">
    <property type="term" value="F:RNA binding"/>
    <property type="evidence" value="ECO:0007669"/>
    <property type="project" value="UniProtKB-KW"/>
</dbReference>
<keyword evidence="4 9" id="KW-0747">Spliceosome</keyword>
<dbReference type="AlphaFoldDB" id="A0AAV6N560"/>
<dbReference type="InterPro" id="IPR034101">
    <property type="entry name" value="Lsm4"/>
</dbReference>
<organism evidence="12 13">
    <name type="scientific">Cucurbita argyrosperma subsp. sororia</name>
    <dbReference type="NCBI Taxonomy" id="37648"/>
    <lineage>
        <taxon>Eukaryota</taxon>
        <taxon>Viridiplantae</taxon>
        <taxon>Streptophyta</taxon>
        <taxon>Embryophyta</taxon>
        <taxon>Tracheophyta</taxon>
        <taxon>Spermatophyta</taxon>
        <taxon>Magnoliopsida</taxon>
        <taxon>eudicotyledons</taxon>
        <taxon>Gunneridae</taxon>
        <taxon>Pentapetalae</taxon>
        <taxon>rosids</taxon>
        <taxon>fabids</taxon>
        <taxon>Cucurbitales</taxon>
        <taxon>Cucurbitaceae</taxon>
        <taxon>Cucurbiteae</taxon>
        <taxon>Cucurbita</taxon>
    </lineage>
</organism>
<evidence type="ECO:0000256" key="5">
    <source>
        <dbReference type="ARBA" id="ARBA00022884"/>
    </source>
</evidence>
<evidence type="ECO:0000256" key="4">
    <source>
        <dbReference type="ARBA" id="ARBA00022728"/>
    </source>
</evidence>
<evidence type="ECO:0000256" key="2">
    <source>
        <dbReference type="ARBA" id="ARBA00006850"/>
    </source>
</evidence>